<dbReference type="Pfam" id="PF05488">
    <property type="entry name" value="PAAR_motif"/>
    <property type="match status" value="1"/>
</dbReference>
<evidence type="ECO:0000313" key="2">
    <source>
        <dbReference type="Proteomes" id="UP000018808"/>
    </source>
</evidence>
<dbReference type="GeneID" id="18504647"/>
<keyword evidence="2" id="KW-1185">Reference proteome</keyword>
<reference evidence="1 2" key="1">
    <citation type="journal article" date="2014" name="Nature">
        <title>Viral tagging reveals discrete populations in Synechococcus viral genome sequence space.</title>
        <authorList>
            <person name="Deng L."/>
            <person name="Ignacio Espinoza J.C."/>
            <person name="Gregory A.C."/>
            <person name="Poulos B.T."/>
            <person name="Weitz J.S."/>
            <person name="Hugenholtz P."/>
            <person name="Sullivan M.B."/>
        </authorList>
    </citation>
    <scope>NUCLEOTIDE SEQUENCE [LARGE SCALE GENOMIC DNA]</scope>
</reference>
<sequence length="123" mass="12543">MPIFRMAGGPYGNHDIHPTQIPIPTAPSPIHPPGAGWSSNVYINGLPAMSTGNRSILHTIPIFPPPPPHSDQLLTGHATVRINGGAAATIGSVTDFGAPVIGSASITVMMGDAPLIPLSVGTN</sequence>
<gene>
    <name evidence="1" type="ORF">S-MbCM7_071</name>
</gene>
<dbReference type="KEGG" id="vg:18504647"/>
<protein>
    <submittedName>
        <fullName evidence="1">Uncharacterized protein</fullName>
    </submittedName>
</protein>
<dbReference type="RefSeq" id="YP_009008205.1">
    <property type="nucleotide sequence ID" value="NC_023587.1"/>
</dbReference>
<accession>V5UT21</accession>
<dbReference type="OrthoDB" id="41586at10239"/>
<dbReference type="Gene3D" id="2.60.200.60">
    <property type="match status" value="1"/>
</dbReference>
<proteinExistence type="predicted"/>
<dbReference type="Proteomes" id="UP000018808">
    <property type="component" value="Segment"/>
</dbReference>
<name>V5UT21_9CAUD</name>
<evidence type="ECO:0000313" key="1">
    <source>
        <dbReference type="EMBL" id="AHB80485.1"/>
    </source>
</evidence>
<organism evidence="1 2">
    <name type="scientific">Synechococcus phage ACG-2014h</name>
    <dbReference type="NCBI Taxonomy" id="1340810"/>
    <lineage>
        <taxon>Viruses</taxon>
        <taxon>Duplodnaviria</taxon>
        <taxon>Heunggongvirae</taxon>
        <taxon>Uroviricota</taxon>
        <taxon>Caudoviricetes</taxon>
        <taxon>Pantevenvirales</taxon>
        <taxon>Kyanoviridae</taxon>
        <taxon>Sedonavirus</taxon>
        <taxon>Sedonavirus tusconh</taxon>
    </lineage>
</organism>
<dbReference type="InterPro" id="IPR008727">
    <property type="entry name" value="PAAR_motif"/>
</dbReference>
<dbReference type="EMBL" id="KF156338">
    <property type="protein sequence ID" value="AHB80485.1"/>
    <property type="molecule type" value="Genomic_DNA"/>
</dbReference>